<feature type="non-terminal residue" evidence="2">
    <location>
        <position position="217"/>
    </location>
</feature>
<dbReference type="EMBL" id="DPOP01000170">
    <property type="protein sequence ID" value="HCW69931.1"/>
    <property type="molecule type" value="Genomic_DNA"/>
</dbReference>
<evidence type="ECO:0000313" key="3">
    <source>
        <dbReference type="Proteomes" id="UP000264179"/>
    </source>
</evidence>
<comment type="caution">
    <text evidence="2">The sequence shown here is derived from an EMBL/GenBank/DDBJ whole genome shotgun (WGS) entry which is preliminary data.</text>
</comment>
<protein>
    <submittedName>
        <fullName evidence="2">Uncharacterized protein</fullName>
    </submittedName>
</protein>
<feature type="chain" id="PRO_5017805699" evidence="1">
    <location>
        <begin position="25"/>
        <end position="217"/>
    </location>
</feature>
<reference evidence="2 3" key="1">
    <citation type="journal article" date="2018" name="Nat. Biotechnol.">
        <title>A standardized bacterial taxonomy based on genome phylogeny substantially revises the tree of life.</title>
        <authorList>
            <person name="Parks D.H."/>
            <person name="Chuvochina M."/>
            <person name="Waite D.W."/>
            <person name="Rinke C."/>
            <person name="Skarshewski A."/>
            <person name="Chaumeil P.A."/>
            <person name="Hugenholtz P."/>
        </authorList>
    </citation>
    <scope>NUCLEOTIDE SEQUENCE [LARGE SCALE GENOMIC DNA]</scope>
    <source>
        <strain evidence="2">UBA9881</strain>
    </source>
</reference>
<dbReference type="Proteomes" id="UP000264179">
    <property type="component" value="Unassembled WGS sequence"/>
</dbReference>
<organism evidence="2 3">
    <name type="scientific">Thalassospira lucentensis</name>
    <dbReference type="NCBI Taxonomy" id="168935"/>
    <lineage>
        <taxon>Bacteria</taxon>
        <taxon>Pseudomonadati</taxon>
        <taxon>Pseudomonadota</taxon>
        <taxon>Alphaproteobacteria</taxon>
        <taxon>Rhodospirillales</taxon>
        <taxon>Thalassospiraceae</taxon>
        <taxon>Thalassospira</taxon>
    </lineage>
</organism>
<evidence type="ECO:0000313" key="2">
    <source>
        <dbReference type="EMBL" id="HCW69931.1"/>
    </source>
</evidence>
<keyword evidence="1" id="KW-0732">Signal</keyword>
<evidence type="ECO:0000256" key="1">
    <source>
        <dbReference type="SAM" id="SignalP"/>
    </source>
</evidence>
<name>A0A3D5NEQ9_9PROT</name>
<gene>
    <name evidence="2" type="ORF">DHR80_22535</name>
</gene>
<feature type="signal peptide" evidence="1">
    <location>
        <begin position="1"/>
        <end position="24"/>
    </location>
</feature>
<sequence>MRIRTAFSLIGLWALSLPALTVQAQAITTDKARDVMDAILMQSGISATLSDATLTSDGAAALTYDDISLGLSGYSTPRTLRMNGVHVTVRDTDQADQVDLDIKLPERAKMNAEATSDQRDLTMRNAGGYLRWDTVKNAPVTFDGFADFLIGDEPVTRKHWLMNGLVLQWLPQQARVSWQSAEWTGANREKRGSSKAASLIVYPGDNGETHLDYAHDG</sequence>
<proteinExistence type="predicted"/>
<dbReference type="AlphaFoldDB" id="A0A3D5NEQ9"/>
<accession>A0A3D5NEQ9</accession>